<organism evidence="2 3">
    <name type="scientific">Zymoseptoria brevis</name>
    <dbReference type="NCBI Taxonomy" id="1047168"/>
    <lineage>
        <taxon>Eukaryota</taxon>
        <taxon>Fungi</taxon>
        <taxon>Dikarya</taxon>
        <taxon>Ascomycota</taxon>
        <taxon>Pezizomycotina</taxon>
        <taxon>Dothideomycetes</taxon>
        <taxon>Dothideomycetidae</taxon>
        <taxon>Mycosphaerellales</taxon>
        <taxon>Mycosphaerellaceae</taxon>
        <taxon>Zymoseptoria</taxon>
    </lineage>
</organism>
<keyword evidence="1" id="KW-1133">Transmembrane helix</keyword>
<keyword evidence="1" id="KW-0812">Transmembrane</keyword>
<dbReference type="AlphaFoldDB" id="A0A0F4GRL5"/>
<proteinExistence type="predicted"/>
<evidence type="ECO:0000313" key="2">
    <source>
        <dbReference type="EMBL" id="KJY00075.1"/>
    </source>
</evidence>
<protein>
    <submittedName>
        <fullName evidence="2">Uncharacterized protein</fullName>
    </submittedName>
</protein>
<evidence type="ECO:0000313" key="3">
    <source>
        <dbReference type="Proteomes" id="UP000033647"/>
    </source>
</evidence>
<feature type="transmembrane region" description="Helical" evidence="1">
    <location>
        <begin position="94"/>
        <end position="119"/>
    </location>
</feature>
<sequence>MSSADACDVVASFSKPTTPVANWAVLVIDACHHSFEIGLQEFLVGARITVVVDRVLFWLGELVFFFGLFFILSSGLCILFSGIDILLFDISPIFFWIASLCCAAFHLFWTLAFAGFFLISFDVSDENSPTRYAYISPADFTKPA</sequence>
<dbReference type="EMBL" id="LAFY01000335">
    <property type="protein sequence ID" value="KJY00075.1"/>
    <property type="molecule type" value="Genomic_DNA"/>
</dbReference>
<gene>
    <name evidence="2" type="ORF">TI39_contig343g00008</name>
</gene>
<feature type="transmembrane region" description="Helical" evidence="1">
    <location>
        <begin position="62"/>
        <end position="87"/>
    </location>
</feature>
<dbReference type="Proteomes" id="UP000033647">
    <property type="component" value="Unassembled WGS sequence"/>
</dbReference>
<name>A0A0F4GRL5_9PEZI</name>
<comment type="caution">
    <text evidence="2">The sequence shown here is derived from an EMBL/GenBank/DDBJ whole genome shotgun (WGS) entry which is preliminary data.</text>
</comment>
<keyword evidence="1" id="KW-0472">Membrane</keyword>
<keyword evidence="3" id="KW-1185">Reference proteome</keyword>
<reference evidence="2 3" key="1">
    <citation type="submission" date="2015-03" db="EMBL/GenBank/DDBJ databases">
        <title>RNA-seq based gene annotation and comparative genomics of four Zymoseptoria species reveal species-specific pathogenicity related genes and transposable element activity.</title>
        <authorList>
            <person name="Grandaubert J."/>
            <person name="Bhattacharyya A."/>
            <person name="Stukenbrock E.H."/>
        </authorList>
    </citation>
    <scope>NUCLEOTIDE SEQUENCE [LARGE SCALE GENOMIC DNA]</scope>
    <source>
        <strain evidence="2 3">Zb18110</strain>
    </source>
</reference>
<accession>A0A0F4GRL5</accession>
<evidence type="ECO:0000256" key="1">
    <source>
        <dbReference type="SAM" id="Phobius"/>
    </source>
</evidence>